<accession>A0ABT5ZP91</accession>
<reference evidence="1 2" key="1">
    <citation type="submission" date="2023-03" db="EMBL/GenBank/DDBJ databases">
        <title>Draft genome sequence of Streptomyces sp. RB6PN23 isolated from peat swamp forest in Thailand.</title>
        <authorList>
            <person name="Klaysubun C."/>
            <person name="Duangmal K."/>
        </authorList>
    </citation>
    <scope>NUCLEOTIDE SEQUENCE [LARGE SCALE GENOMIC DNA]</scope>
    <source>
        <strain evidence="1 2">RB6PN23</strain>
    </source>
</reference>
<comment type="caution">
    <text evidence="1">The sequence shown here is derived from an EMBL/GenBank/DDBJ whole genome shotgun (WGS) entry which is preliminary data.</text>
</comment>
<dbReference type="Proteomes" id="UP001216579">
    <property type="component" value="Unassembled WGS sequence"/>
</dbReference>
<organism evidence="1 2">
    <name type="scientific">Streptomyces silvisoli</name>
    <dbReference type="NCBI Taxonomy" id="3034235"/>
    <lineage>
        <taxon>Bacteria</taxon>
        <taxon>Bacillati</taxon>
        <taxon>Actinomycetota</taxon>
        <taxon>Actinomycetes</taxon>
        <taxon>Kitasatosporales</taxon>
        <taxon>Streptomycetaceae</taxon>
        <taxon>Streptomyces</taxon>
    </lineage>
</organism>
<sequence>MGRYQSCTSCAHARSPASLAYWAARYTGLPGEARFGATQGEGRLADAVAALPRRPMAATVSRGSAAERLVLPHLPTELHTPTPAALWRVHIALLLAFTGDRRQEETVLRTALETDVPSFDELAARAVEQQDEHVVKFTEARTREHALRPDPRFGAAVLAAQQRIPRR</sequence>
<name>A0ABT5ZP91_9ACTN</name>
<evidence type="ECO:0000313" key="2">
    <source>
        <dbReference type="Proteomes" id="UP001216579"/>
    </source>
</evidence>
<keyword evidence="2" id="KW-1185">Reference proteome</keyword>
<evidence type="ECO:0000313" key="1">
    <source>
        <dbReference type="EMBL" id="MDF3291400.1"/>
    </source>
</evidence>
<dbReference type="RefSeq" id="WP_276094596.1">
    <property type="nucleotide sequence ID" value="NZ_JARJBC010000012.1"/>
</dbReference>
<dbReference type="EMBL" id="JARJBC010000012">
    <property type="protein sequence ID" value="MDF3291400.1"/>
    <property type="molecule type" value="Genomic_DNA"/>
</dbReference>
<protein>
    <submittedName>
        <fullName evidence="1">Uncharacterized protein</fullName>
    </submittedName>
</protein>
<proteinExistence type="predicted"/>
<gene>
    <name evidence="1" type="ORF">P3G67_19595</name>
</gene>